<dbReference type="Proteomes" id="UP000053989">
    <property type="component" value="Unassembled WGS sequence"/>
</dbReference>
<feature type="region of interest" description="Disordered" evidence="1">
    <location>
        <begin position="34"/>
        <end position="57"/>
    </location>
</feature>
<gene>
    <name evidence="2" type="ORF">SCLCIDRAFT_1212329</name>
</gene>
<name>A0A0C3AJV0_9AGAM</name>
<keyword evidence="3" id="KW-1185">Reference proteome</keyword>
<evidence type="ECO:0000313" key="2">
    <source>
        <dbReference type="EMBL" id="KIM65202.1"/>
    </source>
</evidence>
<proteinExistence type="predicted"/>
<dbReference type="EMBL" id="KN822023">
    <property type="protein sequence ID" value="KIM65202.1"/>
    <property type="molecule type" value="Genomic_DNA"/>
</dbReference>
<sequence>MTLDKMLASVPIAKYNHYNLCLISFCVIIPDRSEGTQPTGKGKHIQTSGTALPLLDH</sequence>
<organism evidence="2 3">
    <name type="scientific">Scleroderma citrinum Foug A</name>
    <dbReference type="NCBI Taxonomy" id="1036808"/>
    <lineage>
        <taxon>Eukaryota</taxon>
        <taxon>Fungi</taxon>
        <taxon>Dikarya</taxon>
        <taxon>Basidiomycota</taxon>
        <taxon>Agaricomycotina</taxon>
        <taxon>Agaricomycetes</taxon>
        <taxon>Agaricomycetidae</taxon>
        <taxon>Boletales</taxon>
        <taxon>Sclerodermatineae</taxon>
        <taxon>Sclerodermataceae</taxon>
        <taxon>Scleroderma</taxon>
    </lineage>
</organism>
<dbReference type="InParanoid" id="A0A0C3AJV0"/>
<reference evidence="2 3" key="1">
    <citation type="submission" date="2014-04" db="EMBL/GenBank/DDBJ databases">
        <authorList>
            <consortium name="DOE Joint Genome Institute"/>
            <person name="Kuo A."/>
            <person name="Kohler A."/>
            <person name="Nagy L.G."/>
            <person name="Floudas D."/>
            <person name="Copeland A."/>
            <person name="Barry K.W."/>
            <person name="Cichocki N."/>
            <person name="Veneault-Fourrey C."/>
            <person name="LaButti K."/>
            <person name="Lindquist E.A."/>
            <person name="Lipzen A."/>
            <person name="Lundell T."/>
            <person name="Morin E."/>
            <person name="Murat C."/>
            <person name="Sun H."/>
            <person name="Tunlid A."/>
            <person name="Henrissat B."/>
            <person name="Grigoriev I.V."/>
            <person name="Hibbett D.S."/>
            <person name="Martin F."/>
            <person name="Nordberg H.P."/>
            <person name="Cantor M.N."/>
            <person name="Hua S.X."/>
        </authorList>
    </citation>
    <scope>NUCLEOTIDE SEQUENCE [LARGE SCALE GENOMIC DNA]</scope>
    <source>
        <strain evidence="2 3">Foug A</strain>
    </source>
</reference>
<accession>A0A0C3AJV0</accession>
<reference evidence="3" key="2">
    <citation type="submission" date="2015-01" db="EMBL/GenBank/DDBJ databases">
        <title>Evolutionary Origins and Diversification of the Mycorrhizal Mutualists.</title>
        <authorList>
            <consortium name="DOE Joint Genome Institute"/>
            <consortium name="Mycorrhizal Genomics Consortium"/>
            <person name="Kohler A."/>
            <person name="Kuo A."/>
            <person name="Nagy L.G."/>
            <person name="Floudas D."/>
            <person name="Copeland A."/>
            <person name="Barry K.W."/>
            <person name="Cichocki N."/>
            <person name="Veneault-Fourrey C."/>
            <person name="LaButti K."/>
            <person name="Lindquist E.A."/>
            <person name="Lipzen A."/>
            <person name="Lundell T."/>
            <person name="Morin E."/>
            <person name="Murat C."/>
            <person name="Riley R."/>
            <person name="Ohm R."/>
            <person name="Sun H."/>
            <person name="Tunlid A."/>
            <person name="Henrissat B."/>
            <person name="Grigoriev I.V."/>
            <person name="Hibbett D.S."/>
            <person name="Martin F."/>
        </authorList>
    </citation>
    <scope>NUCLEOTIDE SEQUENCE [LARGE SCALE GENOMIC DNA]</scope>
    <source>
        <strain evidence="3">Foug A</strain>
    </source>
</reference>
<dbReference type="HOGENOM" id="CLU_2997773_0_0_1"/>
<evidence type="ECO:0000256" key="1">
    <source>
        <dbReference type="SAM" id="MobiDB-lite"/>
    </source>
</evidence>
<feature type="compositionally biased region" description="Polar residues" evidence="1">
    <location>
        <begin position="35"/>
        <end position="50"/>
    </location>
</feature>
<protein>
    <submittedName>
        <fullName evidence="2">Uncharacterized protein</fullName>
    </submittedName>
</protein>
<dbReference type="AlphaFoldDB" id="A0A0C3AJV0"/>
<evidence type="ECO:0000313" key="3">
    <source>
        <dbReference type="Proteomes" id="UP000053989"/>
    </source>
</evidence>